<feature type="transmembrane region" description="Helical" evidence="3">
    <location>
        <begin position="86"/>
        <end position="106"/>
    </location>
</feature>
<dbReference type="SUPFAM" id="SSF103481">
    <property type="entry name" value="Multidrug resistance efflux transporter EmrE"/>
    <property type="match status" value="1"/>
</dbReference>
<feature type="transmembrane region" description="Helical" evidence="3">
    <location>
        <begin position="113"/>
        <end position="130"/>
    </location>
</feature>
<keyword evidence="3" id="KW-0472">Membrane</keyword>
<dbReference type="Proteomes" id="UP000695264">
    <property type="component" value="Unassembled WGS sequence"/>
</dbReference>
<feature type="transmembrane region" description="Helical" evidence="3">
    <location>
        <begin position="34"/>
        <end position="51"/>
    </location>
</feature>
<dbReference type="EMBL" id="JAATEN010000022">
    <property type="protein sequence ID" value="NJQ03246.1"/>
    <property type="molecule type" value="Genomic_DNA"/>
</dbReference>
<accession>A0ABX1C046</accession>
<comment type="similarity">
    <text evidence="1">Belongs to the EamA transporter family.</text>
</comment>
<evidence type="ECO:0000256" key="3">
    <source>
        <dbReference type="SAM" id="Phobius"/>
    </source>
</evidence>
<feature type="transmembrane region" description="Helical" evidence="3">
    <location>
        <begin position="167"/>
        <end position="184"/>
    </location>
</feature>
<evidence type="ECO:0000313" key="6">
    <source>
        <dbReference type="Proteomes" id="UP000695264"/>
    </source>
</evidence>
<keyword evidence="3" id="KW-1133">Transmembrane helix</keyword>
<evidence type="ECO:0000256" key="1">
    <source>
        <dbReference type="ARBA" id="ARBA00007362"/>
    </source>
</evidence>
<feature type="transmembrane region" description="Helical" evidence="3">
    <location>
        <begin position="63"/>
        <end position="80"/>
    </location>
</feature>
<feature type="domain" description="EamA" evidence="4">
    <location>
        <begin position="137"/>
        <end position="268"/>
    </location>
</feature>
<protein>
    <submittedName>
        <fullName evidence="5">EamA family transporter</fullName>
    </submittedName>
</protein>
<feature type="compositionally biased region" description="Pro residues" evidence="2">
    <location>
        <begin position="296"/>
        <end position="328"/>
    </location>
</feature>
<evidence type="ECO:0000259" key="4">
    <source>
        <dbReference type="Pfam" id="PF00892"/>
    </source>
</evidence>
<feature type="transmembrane region" description="Helical" evidence="3">
    <location>
        <begin position="196"/>
        <end position="214"/>
    </location>
</feature>
<feature type="compositionally biased region" description="Low complexity" evidence="2">
    <location>
        <begin position="276"/>
        <end position="295"/>
    </location>
</feature>
<gene>
    <name evidence="5" type="ORF">HCK00_22605</name>
</gene>
<organism evidence="5 6">
    <name type="scientific">Streptomyces zingiberis</name>
    <dbReference type="NCBI Taxonomy" id="2053010"/>
    <lineage>
        <taxon>Bacteria</taxon>
        <taxon>Bacillati</taxon>
        <taxon>Actinomycetota</taxon>
        <taxon>Actinomycetes</taxon>
        <taxon>Kitasatosporales</taxon>
        <taxon>Streptomycetaceae</taxon>
        <taxon>Streptomyces</taxon>
    </lineage>
</organism>
<dbReference type="RefSeq" id="WP_168103865.1">
    <property type="nucleotide sequence ID" value="NZ_JAATEN010000022.1"/>
</dbReference>
<evidence type="ECO:0000256" key="2">
    <source>
        <dbReference type="SAM" id="MobiDB-lite"/>
    </source>
</evidence>
<proteinExistence type="inferred from homology"/>
<sequence length="328" mass="32736">MRESTAPALVLGSMLSVHFGLAVGKQLFDVVGPLGVMALRLGLAAVVLLLVHRPALPRTRADLLLVLGFGTAIAGMNLVYPALWYLPLGTVSALQLLGPVTLALLASRRTGDLLLASLAGLGVWLFHAPGGVRAPLPGVVLALASGVSMACYLLLSRRAGTRGGGAPLALAVTWAAVLTVPFGVAESGSALLDTRVLLTGALVAVLATALPYSLELAALRRLPPRTVGVLQSLEPVCAGIAGTTVLAEHLAPAQWLALGCVGTACAGTVLRGRRAGPGTAPGPAVAIPGPARPAATPDPIPGPPSAPPPGPAVTPQPTPQPEPGPGGG</sequence>
<dbReference type="Pfam" id="PF00892">
    <property type="entry name" value="EamA"/>
    <property type="match status" value="1"/>
</dbReference>
<keyword evidence="6" id="KW-1185">Reference proteome</keyword>
<feature type="transmembrane region" description="Helical" evidence="3">
    <location>
        <begin position="136"/>
        <end position="155"/>
    </location>
</feature>
<reference evidence="5 6" key="1">
    <citation type="submission" date="2020-03" db="EMBL/GenBank/DDBJ databases">
        <title>WGS of actinomycetes isolated from Thailand.</title>
        <authorList>
            <person name="Thawai C."/>
        </authorList>
    </citation>
    <scope>NUCLEOTIDE SEQUENCE [LARGE SCALE GENOMIC DNA]</scope>
    <source>
        <strain evidence="5 6">PLAI 1-29</strain>
    </source>
</reference>
<dbReference type="InterPro" id="IPR000620">
    <property type="entry name" value="EamA_dom"/>
</dbReference>
<name>A0ABX1C046_9ACTN</name>
<feature type="region of interest" description="Disordered" evidence="2">
    <location>
        <begin position="274"/>
        <end position="328"/>
    </location>
</feature>
<comment type="caution">
    <text evidence="5">The sequence shown here is derived from an EMBL/GenBank/DDBJ whole genome shotgun (WGS) entry which is preliminary data.</text>
</comment>
<evidence type="ECO:0000313" key="5">
    <source>
        <dbReference type="EMBL" id="NJQ03246.1"/>
    </source>
</evidence>
<keyword evidence="3" id="KW-0812">Transmembrane</keyword>
<dbReference type="InterPro" id="IPR037185">
    <property type="entry name" value="EmrE-like"/>
</dbReference>